<organism evidence="1 2">
    <name type="scientific">Saccharopolyspora hordei</name>
    <dbReference type="NCBI Taxonomy" id="1838"/>
    <lineage>
        <taxon>Bacteria</taxon>
        <taxon>Bacillati</taxon>
        <taxon>Actinomycetota</taxon>
        <taxon>Actinomycetes</taxon>
        <taxon>Pseudonocardiales</taxon>
        <taxon>Pseudonocardiaceae</taxon>
        <taxon>Saccharopolyspora</taxon>
    </lineage>
</organism>
<comment type="caution">
    <text evidence="1">The sequence shown here is derived from an EMBL/GenBank/DDBJ whole genome shotgun (WGS) entry which is preliminary data.</text>
</comment>
<evidence type="ECO:0000313" key="2">
    <source>
        <dbReference type="Proteomes" id="UP000587002"/>
    </source>
</evidence>
<sequence>MVGEWWTDYDEAVLDSMGIDGTGLVRGSEPNAGEVSA</sequence>
<accession>A0A853AUT8</accession>
<protein>
    <submittedName>
        <fullName evidence="1">Uncharacterized protein</fullName>
    </submittedName>
</protein>
<gene>
    <name evidence="1" type="ORF">HNR68_005047</name>
</gene>
<dbReference type="AlphaFoldDB" id="A0A853AUT8"/>
<name>A0A853AUT8_9PSEU</name>
<reference evidence="1 2" key="1">
    <citation type="submission" date="2020-07" db="EMBL/GenBank/DDBJ databases">
        <title>Sequencing the genomes of 1000 actinobacteria strains.</title>
        <authorList>
            <person name="Klenk H.-P."/>
        </authorList>
    </citation>
    <scope>NUCLEOTIDE SEQUENCE [LARGE SCALE GENOMIC DNA]</scope>
    <source>
        <strain evidence="1 2">DSM 44065</strain>
    </source>
</reference>
<evidence type="ECO:0000313" key="1">
    <source>
        <dbReference type="EMBL" id="NYI86417.1"/>
    </source>
</evidence>
<dbReference type="Proteomes" id="UP000587002">
    <property type="component" value="Unassembled WGS sequence"/>
</dbReference>
<keyword evidence="2" id="KW-1185">Reference proteome</keyword>
<dbReference type="EMBL" id="JACCFJ010000001">
    <property type="protein sequence ID" value="NYI86417.1"/>
    <property type="molecule type" value="Genomic_DNA"/>
</dbReference>
<proteinExistence type="predicted"/>